<organism evidence="2 3">
    <name type="scientific">Biostraticola tofi</name>
    <dbReference type="NCBI Taxonomy" id="466109"/>
    <lineage>
        <taxon>Bacteria</taxon>
        <taxon>Pseudomonadati</taxon>
        <taxon>Pseudomonadota</taxon>
        <taxon>Gammaproteobacteria</taxon>
        <taxon>Enterobacterales</taxon>
        <taxon>Bruguierivoracaceae</taxon>
        <taxon>Biostraticola</taxon>
    </lineage>
</organism>
<reference evidence="2 3" key="1">
    <citation type="submission" date="2019-03" db="EMBL/GenBank/DDBJ databases">
        <title>Genomic Encyclopedia of Type Strains, Phase IV (KMG-IV): sequencing the most valuable type-strain genomes for metagenomic binning, comparative biology and taxonomic classification.</title>
        <authorList>
            <person name="Goeker M."/>
        </authorList>
    </citation>
    <scope>NUCLEOTIDE SEQUENCE [LARGE SCALE GENOMIC DNA]</scope>
    <source>
        <strain evidence="2 3">DSM 19580</strain>
    </source>
</reference>
<accession>A0A4R3YZK5</accession>
<evidence type="ECO:0000313" key="2">
    <source>
        <dbReference type="EMBL" id="TCV96843.1"/>
    </source>
</evidence>
<keyword evidence="1" id="KW-1133">Transmembrane helix</keyword>
<name>A0A4R3YZK5_9GAMM</name>
<dbReference type="EMBL" id="SMCR01000004">
    <property type="protein sequence ID" value="TCV96843.1"/>
    <property type="molecule type" value="Genomic_DNA"/>
</dbReference>
<evidence type="ECO:0000313" key="3">
    <source>
        <dbReference type="Proteomes" id="UP000295719"/>
    </source>
</evidence>
<feature type="transmembrane region" description="Helical" evidence="1">
    <location>
        <begin position="43"/>
        <end position="60"/>
    </location>
</feature>
<keyword evidence="3" id="KW-1185">Reference proteome</keyword>
<keyword evidence="1" id="KW-0472">Membrane</keyword>
<dbReference type="Proteomes" id="UP000295719">
    <property type="component" value="Unassembled WGS sequence"/>
</dbReference>
<gene>
    <name evidence="2" type="ORF">EDC52_104283</name>
</gene>
<proteinExistence type="predicted"/>
<protein>
    <submittedName>
        <fullName evidence="2">Uncharacterized protein</fullName>
    </submittedName>
</protein>
<evidence type="ECO:0000256" key="1">
    <source>
        <dbReference type="SAM" id="Phobius"/>
    </source>
</evidence>
<comment type="caution">
    <text evidence="2">The sequence shown here is derived from an EMBL/GenBank/DDBJ whole genome shotgun (WGS) entry which is preliminary data.</text>
</comment>
<dbReference type="AlphaFoldDB" id="A0A4R3YZK5"/>
<sequence>MNIKRVFVVMSAYIICATGATLAMFGIFLSAWSFFVSSDDNKFYWGGGGILIIYIGYLIYRFAFPHIRRKWDDYY</sequence>
<keyword evidence="1" id="KW-0812">Transmembrane</keyword>
<feature type="transmembrane region" description="Helical" evidence="1">
    <location>
        <begin position="12"/>
        <end position="37"/>
    </location>
</feature>